<dbReference type="PANTHER" id="PTHR43395">
    <property type="entry name" value="SENSOR HISTIDINE KINASE CHEA"/>
    <property type="match status" value="1"/>
</dbReference>
<keyword evidence="7" id="KW-0902">Two-component regulatory system</keyword>
<organism evidence="12 13">
    <name type="scientific">Thalassobacillus devorans</name>
    <dbReference type="NCBI Taxonomy" id="279813"/>
    <lineage>
        <taxon>Bacteria</taxon>
        <taxon>Bacillati</taxon>
        <taxon>Bacillota</taxon>
        <taxon>Bacilli</taxon>
        <taxon>Bacillales</taxon>
        <taxon>Bacillaceae</taxon>
        <taxon>Thalassobacillus</taxon>
    </lineage>
</organism>
<dbReference type="SMART" id="SM00073">
    <property type="entry name" value="HPT"/>
    <property type="match status" value="1"/>
</dbReference>
<dbReference type="InterPro" id="IPR005467">
    <property type="entry name" value="His_kinase_dom"/>
</dbReference>
<dbReference type="Gene3D" id="1.20.120.160">
    <property type="entry name" value="HPT domain"/>
    <property type="match status" value="1"/>
</dbReference>
<evidence type="ECO:0000259" key="10">
    <source>
        <dbReference type="PROSITE" id="PS50109"/>
    </source>
</evidence>
<evidence type="ECO:0000256" key="6">
    <source>
        <dbReference type="ARBA" id="ARBA00022840"/>
    </source>
</evidence>
<dbReference type="InterPro" id="IPR008207">
    <property type="entry name" value="Sig_transdc_His_kin_Hpt_dom"/>
</dbReference>
<dbReference type="Pfam" id="PF02518">
    <property type="entry name" value="HATPase_c"/>
    <property type="match status" value="1"/>
</dbReference>
<dbReference type="InterPro" id="IPR036890">
    <property type="entry name" value="HATPase_C_sf"/>
</dbReference>
<evidence type="ECO:0000313" key="13">
    <source>
        <dbReference type="Proteomes" id="UP000619534"/>
    </source>
</evidence>
<dbReference type="EMBL" id="BMCJ01000003">
    <property type="protein sequence ID" value="GGC90207.1"/>
    <property type="molecule type" value="Genomic_DNA"/>
</dbReference>
<dbReference type="PANTHER" id="PTHR43395:SF1">
    <property type="entry name" value="CHEMOTAXIS PROTEIN CHEA"/>
    <property type="match status" value="1"/>
</dbReference>
<dbReference type="InterPro" id="IPR051315">
    <property type="entry name" value="Bact_Chemotaxis_CheA"/>
</dbReference>
<sequence>MKQYLDIFIEESNENIQRINDHLLALEKDPFSLNRINEVFRATHTLKGMAAAMDFQHLAKLTHSMESVLDAVRNQAILITPQIIDVLLKAVNDLESILMNIAAGNHRNLDIDATIYQLEVVEQMGSSPDGSNNAAEQENHTFPENEFEDAALKKPEVTRVTGPYFHTQTMEDTTIRVKKDRLSQLSQVADRLEREKGKLNQITELINDKELQATLGRVLTCSTELKQLTTELRKIPVGQVFARFPRMVRQLARNLGKNINLEVSGAEVEMDKSITDTIAIPIVHLLRNAIDHGIEQPEERKRRGKNEEGTLTLRAYKETRHFYIEITDDGAGIRRDEVVHKAINRGLVSKNEAYHMKDSQLFHLIMSSGFSTADKVSDVSGRGVGLDIVKNTIESLGGQIDITSQIGKGSTFLIRLPLGNDGQAAIT</sequence>
<accession>A0ABQ1P347</accession>
<evidence type="ECO:0000256" key="9">
    <source>
        <dbReference type="SAM" id="Coils"/>
    </source>
</evidence>
<keyword evidence="6" id="KW-0067">ATP-binding</keyword>
<dbReference type="Gene3D" id="3.30.565.10">
    <property type="entry name" value="Histidine kinase-like ATPase, C-terminal domain"/>
    <property type="match status" value="1"/>
</dbReference>
<evidence type="ECO:0000256" key="7">
    <source>
        <dbReference type="ARBA" id="ARBA00023012"/>
    </source>
</evidence>
<evidence type="ECO:0000256" key="8">
    <source>
        <dbReference type="PROSITE-ProRule" id="PRU00110"/>
    </source>
</evidence>
<evidence type="ECO:0000256" key="2">
    <source>
        <dbReference type="ARBA" id="ARBA00012438"/>
    </source>
</evidence>
<dbReference type="PROSITE" id="PS50109">
    <property type="entry name" value="HIS_KIN"/>
    <property type="match status" value="1"/>
</dbReference>
<comment type="caution">
    <text evidence="12">The sequence shown here is derived from an EMBL/GenBank/DDBJ whole genome shotgun (WGS) entry which is preliminary data.</text>
</comment>
<feature type="coiled-coil region" evidence="9">
    <location>
        <begin position="175"/>
        <end position="212"/>
    </location>
</feature>
<name>A0ABQ1P347_9BACI</name>
<keyword evidence="8" id="KW-0597">Phosphoprotein</keyword>
<evidence type="ECO:0000256" key="5">
    <source>
        <dbReference type="ARBA" id="ARBA00022777"/>
    </source>
</evidence>
<keyword evidence="9" id="KW-0175">Coiled coil</keyword>
<dbReference type="InterPro" id="IPR003594">
    <property type="entry name" value="HATPase_dom"/>
</dbReference>
<dbReference type="InterPro" id="IPR004358">
    <property type="entry name" value="Sig_transdc_His_kin-like_C"/>
</dbReference>
<dbReference type="Pfam" id="PF01627">
    <property type="entry name" value="Hpt"/>
    <property type="match status" value="1"/>
</dbReference>
<proteinExistence type="predicted"/>
<evidence type="ECO:0000256" key="4">
    <source>
        <dbReference type="ARBA" id="ARBA00022741"/>
    </source>
</evidence>
<reference evidence="13" key="1">
    <citation type="journal article" date="2019" name="Int. J. Syst. Evol. Microbiol.">
        <title>The Global Catalogue of Microorganisms (GCM) 10K type strain sequencing project: providing services to taxonomists for standard genome sequencing and annotation.</title>
        <authorList>
            <consortium name="The Broad Institute Genomics Platform"/>
            <consortium name="The Broad Institute Genome Sequencing Center for Infectious Disease"/>
            <person name="Wu L."/>
            <person name="Ma J."/>
        </authorList>
    </citation>
    <scope>NUCLEOTIDE SEQUENCE [LARGE SCALE GENOMIC DNA]</scope>
    <source>
        <strain evidence="13">CCM 7282</strain>
    </source>
</reference>
<comment type="catalytic activity">
    <reaction evidence="1">
        <text>ATP + protein L-histidine = ADP + protein N-phospho-L-histidine.</text>
        <dbReference type="EC" id="2.7.13.3"/>
    </reaction>
</comment>
<feature type="domain" description="Histidine kinase" evidence="10">
    <location>
        <begin position="187"/>
        <end position="420"/>
    </location>
</feature>
<dbReference type="SUPFAM" id="SSF47226">
    <property type="entry name" value="Histidine-containing phosphotransfer domain, HPT domain"/>
    <property type="match status" value="1"/>
</dbReference>
<dbReference type="PROSITE" id="PS50894">
    <property type="entry name" value="HPT"/>
    <property type="match status" value="1"/>
</dbReference>
<feature type="domain" description="HPt" evidence="11">
    <location>
        <begin position="1"/>
        <end position="101"/>
    </location>
</feature>
<dbReference type="SMART" id="SM00387">
    <property type="entry name" value="HATPase_c"/>
    <property type="match status" value="1"/>
</dbReference>
<keyword evidence="3" id="KW-0808">Transferase</keyword>
<dbReference type="SUPFAM" id="SSF55874">
    <property type="entry name" value="ATPase domain of HSP90 chaperone/DNA topoisomerase II/histidine kinase"/>
    <property type="match status" value="1"/>
</dbReference>
<gene>
    <name evidence="12" type="ORF">GCM10007216_21240</name>
</gene>
<evidence type="ECO:0000313" key="12">
    <source>
        <dbReference type="EMBL" id="GGC90207.1"/>
    </source>
</evidence>
<dbReference type="Proteomes" id="UP000619534">
    <property type="component" value="Unassembled WGS sequence"/>
</dbReference>
<evidence type="ECO:0000256" key="3">
    <source>
        <dbReference type="ARBA" id="ARBA00022679"/>
    </source>
</evidence>
<evidence type="ECO:0000256" key="1">
    <source>
        <dbReference type="ARBA" id="ARBA00000085"/>
    </source>
</evidence>
<protein>
    <recommendedName>
        <fullName evidence="2">histidine kinase</fullName>
        <ecNumber evidence="2">2.7.13.3</ecNumber>
    </recommendedName>
</protein>
<dbReference type="InterPro" id="IPR036641">
    <property type="entry name" value="HPT_dom_sf"/>
</dbReference>
<keyword evidence="4" id="KW-0547">Nucleotide-binding</keyword>
<keyword evidence="5" id="KW-0418">Kinase</keyword>
<dbReference type="RefSeq" id="WP_062445858.1">
    <property type="nucleotide sequence ID" value="NZ_BMCJ01000003.1"/>
</dbReference>
<dbReference type="CDD" id="cd00088">
    <property type="entry name" value="HPT"/>
    <property type="match status" value="1"/>
</dbReference>
<dbReference type="EC" id="2.7.13.3" evidence="2"/>
<dbReference type="CDD" id="cd16916">
    <property type="entry name" value="HATPase_CheA-like"/>
    <property type="match status" value="1"/>
</dbReference>
<dbReference type="PRINTS" id="PR00344">
    <property type="entry name" value="BCTRLSENSOR"/>
</dbReference>
<keyword evidence="13" id="KW-1185">Reference proteome</keyword>
<feature type="modified residue" description="Phosphohistidine" evidence="8">
    <location>
        <position position="44"/>
    </location>
</feature>
<evidence type="ECO:0000259" key="11">
    <source>
        <dbReference type="PROSITE" id="PS50894"/>
    </source>
</evidence>